<sequence length="121" mass="14109">MNLADLQNKDLKGWTLTDVHYMLLKDNSDALIEKDTKHVAITTDRENLRKIWESSWPRREITVIASKALVNKNESTVVMLDGKIDSENIFLITDKNLKEDIKNQIFGYREESRILETTFPE</sequence>
<name>K1XJA0_9BACT</name>
<proteinExistence type="predicted"/>
<dbReference type="EMBL" id="AMFJ01036098">
    <property type="protein sequence ID" value="EKD25272.1"/>
    <property type="molecule type" value="Genomic_DNA"/>
</dbReference>
<comment type="caution">
    <text evidence="1">The sequence shown here is derived from an EMBL/GenBank/DDBJ whole genome shotgun (WGS) entry which is preliminary data.</text>
</comment>
<accession>K1XJA0</accession>
<reference evidence="1" key="1">
    <citation type="journal article" date="2012" name="Science">
        <title>Fermentation, hydrogen, and sulfur metabolism in multiple uncultivated bacterial phyla.</title>
        <authorList>
            <person name="Wrighton K.C."/>
            <person name="Thomas B.C."/>
            <person name="Sharon I."/>
            <person name="Miller C.S."/>
            <person name="Castelle C.J."/>
            <person name="VerBerkmoes N.C."/>
            <person name="Wilkins M.J."/>
            <person name="Hettich R.L."/>
            <person name="Lipton M.S."/>
            <person name="Williams K.H."/>
            <person name="Long P.E."/>
            <person name="Banfield J.F."/>
        </authorList>
    </citation>
    <scope>NUCLEOTIDE SEQUENCE [LARGE SCALE GENOMIC DNA]</scope>
</reference>
<dbReference type="AlphaFoldDB" id="K1XJA0"/>
<protein>
    <submittedName>
        <fullName evidence="1">Uncharacterized protein</fullName>
    </submittedName>
</protein>
<organism evidence="1">
    <name type="scientific">uncultured bacterium</name>
    <name type="common">gcode 4</name>
    <dbReference type="NCBI Taxonomy" id="1234023"/>
    <lineage>
        <taxon>Bacteria</taxon>
        <taxon>environmental samples</taxon>
    </lineage>
</organism>
<gene>
    <name evidence="1" type="ORF">ACD_80C00091G0001</name>
</gene>
<evidence type="ECO:0000313" key="1">
    <source>
        <dbReference type="EMBL" id="EKD25272.1"/>
    </source>
</evidence>